<dbReference type="PROSITE" id="PS50144">
    <property type="entry name" value="MATH"/>
    <property type="match status" value="1"/>
</dbReference>
<name>A0A3P6C5P7_BRAOL</name>
<evidence type="ECO:0000313" key="4">
    <source>
        <dbReference type="EMBL" id="VDD09520.1"/>
    </source>
</evidence>
<proteinExistence type="predicted"/>
<keyword evidence="1 2" id="KW-0175">Coiled coil</keyword>
<evidence type="ECO:0000256" key="2">
    <source>
        <dbReference type="SAM" id="Coils"/>
    </source>
</evidence>
<dbReference type="Pfam" id="PF22486">
    <property type="entry name" value="MATH_2"/>
    <property type="match status" value="1"/>
</dbReference>
<dbReference type="InterPro" id="IPR008974">
    <property type="entry name" value="TRAF-like"/>
</dbReference>
<dbReference type="InterPro" id="IPR050804">
    <property type="entry name" value="MCC"/>
</dbReference>
<accession>A0A3P6C5P7</accession>
<dbReference type="EMBL" id="LR031873">
    <property type="protein sequence ID" value="VDD09520.1"/>
    <property type="molecule type" value="Genomic_DNA"/>
</dbReference>
<protein>
    <recommendedName>
        <fullName evidence="3">MATH domain-containing protein</fullName>
    </recommendedName>
</protein>
<dbReference type="PANTHER" id="PTHR46236:SF33">
    <property type="entry name" value="MEPRIN AND TRAF-LIKE DOMAIN-CONTAINING PROTEIN-RELATED"/>
    <property type="match status" value="1"/>
</dbReference>
<dbReference type="SUPFAM" id="SSF49599">
    <property type="entry name" value="TRAF domain-like"/>
    <property type="match status" value="1"/>
</dbReference>
<dbReference type="CDD" id="cd00121">
    <property type="entry name" value="MATH"/>
    <property type="match status" value="1"/>
</dbReference>
<sequence length="329" mass="38182">MVKKFDGKFIWVIKNFSTFPSEKICSGSFVIGGWFWRLVAYPRENDVDYLSLYLVDDMRYAASKSKPYKLRGNVNFNITIINQLSKKLSLREESDHWFDEKSPTWGCAIPTQILEEDGGFLVNGDLKIVAEDRVTVKIKNKIDWSEDSEQSTDFHSEMLKWYNPPHLEPTPFRTHIQESEIESMDVNGFQVLPSQVESVRLIFKRHPDIAVEFRAKNQHLRNACMDFLLSLIETMCQSLEDLSNEDLVEADIALTYLKDAGFKVDWLEKKLDIVKDKKEKEQSSLARLQEMVDSLLKLKQHCSDLDALVEKEHEELSDTRTPMSFDDVV</sequence>
<dbReference type="Gene3D" id="2.60.210.10">
    <property type="entry name" value="Apoptosis, Tumor Necrosis Factor Receptor Associated Protein 2, Chain A"/>
    <property type="match status" value="1"/>
</dbReference>
<reference evidence="4" key="1">
    <citation type="submission" date="2018-11" db="EMBL/GenBank/DDBJ databases">
        <authorList>
            <consortium name="Genoscope - CEA"/>
            <person name="William W."/>
        </authorList>
    </citation>
    <scope>NUCLEOTIDE SEQUENCE</scope>
</reference>
<evidence type="ECO:0000256" key="1">
    <source>
        <dbReference type="ARBA" id="ARBA00023054"/>
    </source>
</evidence>
<evidence type="ECO:0000259" key="3">
    <source>
        <dbReference type="PROSITE" id="PS50144"/>
    </source>
</evidence>
<organism evidence="4">
    <name type="scientific">Brassica oleracea</name>
    <name type="common">Wild cabbage</name>
    <dbReference type="NCBI Taxonomy" id="3712"/>
    <lineage>
        <taxon>Eukaryota</taxon>
        <taxon>Viridiplantae</taxon>
        <taxon>Streptophyta</taxon>
        <taxon>Embryophyta</taxon>
        <taxon>Tracheophyta</taxon>
        <taxon>Spermatophyta</taxon>
        <taxon>Magnoliopsida</taxon>
        <taxon>eudicotyledons</taxon>
        <taxon>Gunneridae</taxon>
        <taxon>Pentapetalae</taxon>
        <taxon>rosids</taxon>
        <taxon>malvids</taxon>
        <taxon>Brassicales</taxon>
        <taxon>Brassicaceae</taxon>
        <taxon>Brassiceae</taxon>
        <taxon>Brassica</taxon>
    </lineage>
</organism>
<feature type="domain" description="MATH" evidence="3">
    <location>
        <begin position="6"/>
        <end position="132"/>
    </location>
</feature>
<dbReference type="PANTHER" id="PTHR46236">
    <property type="entry name" value="TRAF-LIKE SUPERFAMILY PROTEIN"/>
    <property type="match status" value="1"/>
</dbReference>
<dbReference type="InterPro" id="IPR002083">
    <property type="entry name" value="MATH/TRAF_dom"/>
</dbReference>
<dbReference type="AlphaFoldDB" id="A0A3P6C5P7"/>
<feature type="coiled-coil region" evidence="2">
    <location>
        <begin position="271"/>
        <end position="298"/>
    </location>
</feature>
<gene>
    <name evidence="4" type="ORF">BOLC4T24971H</name>
</gene>